<dbReference type="EMBL" id="RJVQ01000008">
    <property type="protein sequence ID" value="RQW61986.1"/>
    <property type="molecule type" value="Genomic_DNA"/>
</dbReference>
<comment type="caution">
    <text evidence="1">The sequence shown here is derived from an EMBL/GenBank/DDBJ whole genome shotgun (WGS) entry which is preliminary data.</text>
</comment>
<dbReference type="Proteomes" id="UP000281112">
    <property type="component" value="Unassembled WGS sequence"/>
</dbReference>
<dbReference type="RefSeq" id="WP_124938324.1">
    <property type="nucleotide sequence ID" value="NZ_RJVQ01000008.1"/>
</dbReference>
<dbReference type="OrthoDB" id="9778801at2"/>
<evidence type="ECO:0000313" key="1">
    <source>
        <dbReference type="EMBL" id="RQW61986.1"/>
    </source>
</evidence>
<reference evidence="1 2" key="1">
    <citation type="submission" date="2018-11" db="EMBL/GenBank/DDBJ databases">
        <title>Vibrio LJC006 sp. nov., isolated from seawater during the bloom of the enteromorpha.</title>
        <authorList>
            <person name="Liang J."/>
        </authorList>
    </citation>
    <scope>NUCLEOTIDE SEQUENCE [LARGE SCALE GENOMIC DNA]</scope>
    <source>
        <strain evidence="1 2">LJC006</strain>
    </source>
</reference>
<name>A0A3N9U235_9VIBR</name>
<protein>
    <submittedName>
        <fullName evidence="1">DUF1365 domain-containing protein</fullName>
    </submittedName>
</protein>
<keyword evidence="2" id="KW-1185">Reference proteome</keyword>
<accession>A0A3N9U235</accession>
<dbReference type="PANTHER" id="PTHR33973:SF4">
    <property type="entry name" value="OS07G0153300 PROTEIN"/>
    <property type="match status" value="1"/>
</dbReference>
<dbReference type="AlphaFoldDB" id="A0A3N9U235"/>
<dbReference type="Pfam" id="PF07103">
    <property type="entry name" value="DUF1365"/>
    <property type="match status" value="1"/>
</dbReference>
<organism evidence="1 2">
    <name type="scientific">Vibrio viridaestus</name>
    <dbReference type="NCBI Taxonomy" id="2487322"/>
    <lineage>
        <taxon>Bacteria</taxon>
        <taxon>Pseudomonadati</taxon>
        <taxon>Pseudomonadota</taxon>
        <taxon>Gammaproteobacteria</taxon>
        <taxon>Vibrionales</taxon>
        <taxon>Vibrionaceae</taxon>
        <taxon>Vibrio</taxon>
    </lineage>
</organism>
<proteinExistence type="predicted"/>
<sequence>MDFSSRLMIGEIRHRRFCPKNHELSYSIFMPCINLDDVDALSKRVFLFGQRAWNWARFKKSDYFHCHASTLKGAVINKVNELSGQSLSQESTTVMALINLRYAGFYFSPVNFYYVYDENDQWNSLVAEVSNTPWNERHYYILDPNDDVISFSKNFHVSPFNPIDQLYKWRVKPLSKKLMIHIECHSEEKQFDATLSLKAKPFDNKELFKLLLKTPVQSMKMLIGIYWHAFLLWKKGTPIYDHPDSKKSSSHRS</sequence>
<gene>
    <name evidence="1" type="ORF">EES38_16585</name>
</gene>
<evidence type="ECO:0000313" key="2">
    <source>
        <dbReference type="Proteomes" id="UP000281112"/>
    </source>
</evidence>
<dbReference type="PANTHER" id="PTHR33973">
    <property type="entry name" value="OS07G0153300 PROTEIN"/>
    <property type="match status" value="1"/>
</dbReference>
<dbReference type="InterPro" id="IPR010775">
    <property type="entry name" value="DUF1365"/>
</dbReference>